<proteinExistence type="predicted"/>
<reference evidence="1 2" key="1">
    <citation type="submission" date="2010-10" db="EMBL/GenBank/DDBJ databases">
        <title>The Genome Sequence of Synechococcus phage S-SKS1.</title>
        <authorList>
            <consortium name="The Broad Institute Genome Sequencing Platform"/>
            <person name="Henn M.R."/>
            <person name="Clokie M."/>
            <person name="Levin J."/>
            <person name="Malboeuf C."/>
            <person name="Casali M."/>
            <person name="Russ C."/>
            <person name="Lennon N."/>
            <person name="Chapman S.B."/>
            <person name="Erlich R."/>
            <person name="Young S.K."/>
            <person name="Yandava C."/>
            <person name="Zeng Q."/>
            <person name="Alvarado L."/>
            <person name="Anderson S."/>
            <person name="Berlin A."/>
            <person name="Chen Z."/>
            <person name="Freedman E."/>
            <person name="Gellesch M."/>
            <person name="Goldberg J."/>
            <person name="Green L."/>
            <person name="Griggs A."/>
            <person name="Gujja S."/>
            <person name="Heilman E.R."/>
            <person name="Heiman D."/>
            <person name="Hollinger A."/>
            <person name="Howarth C."/>
            <person name="Larson L."/>
            <person name="Mehta T."/>
            <person name="Pearson M."/>
            <person name="Roberts A."/>
            <person name="Ryan E."/>
            <person name="Saif S."/>
            <person name="Shea T."/>
            <person name="Shenoy N."/>
            <person name="Sisk P."/>
            <person name="Stolte C."/>
            <person name="Sykes S."/>
            <person name="White J."/>
            <person name="Haas B."/>
            <person name="Nusbaum C."/>
            <person name="Birren B."/>
        </authorList>
    </citation>
    <scope>NUCLEOTIDE SEQUENCE [LARGE SCALE GENOMIC DNA]</scope>
</reference>
<gene>
    <name evidence="1" type="ORF">SWZG_00068</name>
</gene>
<organism evidence="1 2">
    <name type="scientific">Synechococcus phage S-SKS1</name>
    <dbReference type="NCBI Taxonomy" id="754042"/>
    <lineage>
        <taxon>Viruses</taxon>
        <taxon>Duplodnaviria</taxon>
        <taxon>Heunggongvirae</taxon>
        <taxon>Uroviricota</taxon>
        <taxon>Caudoviricetes</taxon>
        <taxon>Llyrvirus</taxon>
        <taxon>Llyrvirus SSKS1</taxon>
    </lineage>
</organism>
<dbReference type="RefSeq" id="YP_007674433.1">
    <property type="nucleotide sequence ID" value="NC_020851.1"/>
</dbReference>
<evidence type="ECO:0008006" key="3">
    <source>
        <dbReference type="Google" id="ProtNLM"/>
    </source>
</evidence>
<dbReference type="GeneID" id="15010979"/>
<dbReference type="EMBL" id="HQ633071">
    <property type="protein sequence ID" value="AGH31581.1"/>
    <property type="molecule type" value="Genomic_DNA"/>
</dbReference>
<dbReference type="KEGG" id="vg:15010979"/>
<dbReference type="Pfam" id="PF19847">
    <property type="entry name" value="DUF6322"/>
    <property type="match status" value="1"/>
</dbReference>
<dbReference type="OrthoDB" id="16899at10239"/>
<evidence type="ECO:0000313" key="2">
    <source>
        <dbReference type="Proteomes" id="UP000201252"/>
    </source>
</evidence>
<dbReference type="InterPro" id="IPR046285">
    <property type="entry name" value="DUF6322"/>
</dbReference>
<name>M4QPB5_9CAUD</name>
<keyword evidence="2" id="KW-1185">Reference proteome</keyword>
<protein>
    <recommendedName>
        <fullName evidence="3">OMP1 protein</fullName>
    </recommendedName>
</protein>
<dbReference type="Proteomes" id="UP000201252">
    <property type="component" value="Segment"/>
</dbReference>
<accession>M4QPB5</accession>
<sequence>MKKSLLFFGMMFLMAPSAHADITSRLSSSVQLTVDAAASQATRIGSSYSVSGSNVSATLGGLTAPASATSAATMNAGTYTQTTDGAAITFTEAFTQGDAVNVINSGTDITSGVVGSLPAYGEVTTTAGGVAGTLAGSIDSAGTIGPLTAGGAGTSATGQFVSEITVR</sequence>
<evidence type="ECO:0000313" key="1">
    <source>
        <dbReference type="EMBL" id="AGH31581.1"/>
    </source>
</evidence>